<dbReference type="Gene3D" id="3.80.10.10">
    <property type="entry name" value="Ribonuclease Inhibitor"/>
    <property type="match status" value="1"/>
</dbReference>
<dbReference type="EMBL" id="JARJCW010000035">
    <property type="protein sequence ID" value="KAJ7207875.1"/>
    <property type="molecule type" value="Genomic_DNA"/>
</dbReference>
<dbReference type="AlphaFoldDB" id="A0AAD6VEX9"/>
<dbReference type="InterPro" id="IPR032675">
    <property type="entry name" value="LRR_dom_sf"/>
</dbReference>
<accession>A0AAD6VEX9</accession>
<proteinExistence type="predicted"/>
<sequence>MFFDSRLDLNKQKKWNIPVCRMNMNERTQKVPGNPSVDLDLEFEENSMTPQSDIATHVFAIHELLLLILSYFSPPGKGTISAIDTASLASLARVSRNISDAAIDGLWRSMYRPDAIIRLLPADSYEIESADKNGKYRLRRPLTSHDFAAFDKYASRIRFVDFSNSSRILVRGCEIFPYIKEFRDPVLPSLEVFRWEPSVVNGSIGAFHLLSREASLPREEFTLLMWAEIEHTPNETDAIARTIDAFNDPTLPWLPDVRKLTLRTLHYLPAVMTAVQKLESLEYLSCDLCVDAPLFERLASIPCLRFIDLRHLPSESTRSVSANSPSFPALETLRISGTISSIYAFLPHISSPNLLSVRLLPQENLQSIDSALFSLLLSPTLPARTSTLTHFTFAGRTSLSEATRLRLVLAAFAPLYACRALQTFCVDTDPMQLVFRDADVHAMAAAWPNLVVLSITPPRTGRLPVTPDVRLYTLSALASGCPHLSQLALEVDAEVIQPFRAEAEGGSLAIMGAQARPPMKSLMLFCSPCGDPALVADFLRVAFPNLSAQEFHAYSTPFRPVDKQKWAAVTAALG</sequence>
<keyword evidence="2" id="KW-1185">Reference proteome</keyword>
<protein>
    <recommendedName>
        <fullName evidence="3">F-box domain-containing protein</fullName>
    </recommendedName>
</protein>
<gene>
    <name evidence="1" type="ORF">GGX14DRAFT_543474</name>
</gene>
<dbReference type="SUPFAM" id="SSF52047">
    <property type="entry name" value="RNI-like"/>
    <property type="match status" value="1"/>
</dbReference>
<evidence type="ECO:0008006" key="3">
    <source>
        <dbReference type="Google" id="ProtNLM"/>
    </source>
</evidence>
<dbReference type="Proteomes" id="UP001219525">
    <property type="component" value="Unassembled WGS sequence"/>
</dbReference>
<comment type="caution">
    <text evidence="1">The sequence shown here is derived from an EMBL/GenBank/DDBJ whole genome shotgun (WGS) entry which is preliminary data.</text>
</comment>
<reference evidence="1" key="1">
    <citation type="submission" date="2023-03" db="EMBL/GenBank/DDBJ databases">
        <title>Massive genome expansion in bonnet fungi (Mycena s.s.) driven by repeated elements and novel gene families across ecological guilds.</title>
        <authorList>
            <consortium name="Lawrence Berkeley National Laboratory"/>
            <person name="Harder C.B."/>
            <person name="Miyauchi S."/>
            <person name="Viragh M."/>
            <person name="Kuo A."/>
            <person name="Thoen E."/>
            <person name="Andreopoulos B."/>
            <person name="Lu D."/>
            <person name="Skrede I."/>
            <person name="Drula E."/>
            <person name="Henrissat B."/>
            <person name="Morin E."/>
            <person name="Kohler A."/>
            <person name="Barry K."/>
            <person name="LaButti K."/>
            <person name="Morin E."/>
            <person name="Salamov A."/>
            <person name="Lipzen A."/>
            <person name="Mereny Z."/>
            <person name="Hegedus B."/>
            <person name="Baldrian P."/>
            <person name="Stursova M."/>
            <person name="Weitz H."/>
            <person name="Taylor A."/>
            <person name="Grigoriev I.V."/>
            <person name="Nagy L.G."/>
            <person name="Martin F."/>
            <person name="Kauserud H."/>
        </authorList>
    </citation>
    <scope>NUCLEOTIDE SEQUENCE</scope>
    <source>
        <strain evidence="1">9144</strain>
    </source>
</reference>
<evidence type="ECO:0000313" key="1">
    <source>
        <dbReference type="EMBL" id="KAJ7207875.1"/>
    </source>
</evidence>
<organism evidence="1 2">
    <name type="scientific">Mycena pura</name>
    <dbReference type="NCBI Taxonomy" id="153505"/>
    <lineage>
        <taxon>Eukaryota</taxon>
        <taxon>Fungi</taxon>
        <taxon>Dikarya</taxon>
        <taxon>Basidiomycota</taxon>
        <taxon>Agaricomycotina</taxon>
        <taxon>Agaricomycetes</taxon>
        <taxon>Agaricomycetidae</taxon>
        <taxon>Agaricales</taxon>
        <taxon>Marasmiineae</taxon>
        <taxon>Mycenaceae</taxon>
        <taxon>Mycena</taxon>
    </lineage>
</organism>
<evidence type="ECO:0000313" key="2">
    <source>
        <dbReference type="Proteomes" id="UP001219525"/>
    </source>
</evidence>
<name>A0AAD6VEX9_9AGAR</name>